<accession>A0A2S9JBC4</accession>
<evidence type="ECO:0000313" key="3">
    <source>
        <dbReference type="Proteomes" id="UP000238563"/>
    </source>
</evidence>
<dbReference type="OrthoDB" id="8117308at2"/>
<dbReference type="Proteomes" id="UP000238563">
    <property type="component" value="Unassembled WGS sequence"/>
</dbReference>
<name>A0A2S9JBC4_9HYPH</name>
<dbReference type="RefSeq" id="WP_105736976.1">
    <property type="nucleotide sequence ID" value="NZ_PVBT01000008.1"/>
</dbReference>
<proteinExistence type="predicted"/>
<evidence type="ECO:0000256" key="1">
    <source>
        <dbReference type="SAM" id="Phobius"/>
    </source>
</evidence>
<gene>
    <name evidence="2" type="ORF">C5750_22510</name>
</gene>
<reference evidence="2 3" key="1">
    <citation type="submission" date="2018-02" db="EMBL/GenBank/DDBJ databases">
        <title>The draft genome of Phyllobacterium myrsinacearum DSM5892.</title>
        <authorList>
            <person name="Li L."/>
            <person name="Liu L."/>
            <person name="Zhang X."/>
            <person name="Wang T."/>
        </authorList>
    </citation>
    <scope>NUCLEOTIDE SEQUENCE [LARGE SCALE GENOMIC DNA]</scope>
    <source>
        <strain evidence="2 3">DSM 5892</strain>
    </source>
</reference>
<keyword evidence="1" id="KW-0472">Membrane</keyword>
<evidence type="ECO:0000313" key="2">
    <source>
        <dbReference type="EMBL" id="PRD50104.1"/>
    </source>
</evidence>
<keyword evidence="1" id="KW-1133">Transmembrane helix</keyword>
<organism evidence="2 3">
    <name type="scientific">Phyllobacterium myrsinacearum</name>
    <dbReference type="NCBI Taxonomy" id="28101"/>
    <lineage>
        <taxon>Bacteria</taxon>
        <taxon>Pseudomonadati</taxon>
        <taxon>Pseudomonadota</taxon>
        <taxon>Alphaproteobacteria</taxon>
        <taxon>Hyphomicrobiales</taxon>
        <taxon>Phyllobacteriaceae</taxon>
        <taxon>Phyllobacterium</taxon>
    </lineage>
</organism>
<sequence>MNDYNFWQDFFDTYQSLSDWLKILWLIVPPTFVLVLVALTMWFRIESRRAERGFDGELVYSVHHDVNNRVHIIRHSPDAKESPALLLLDQPGDALETQNAVQTR</sequence>
<protein>
    <submittedName>
        <fullName evidence="2">Uncharacterized protein</fullName>
    </submittedName>
</protein>
<dbReference type="AlphaFoldDB" id="A0A2S9JBC4"/>
<dbReference type="EMBL" id="PVBT01000008">
    <property type="protein sequence ID" value="PRD50104.1"/>
    <property type="molecule type" value="Genomic_DNA"/>
</dbReference>
<feature type="transmembrane region" description="Helical" evidence="1">
    <location>
        <begin position="20"/>
        <end position="43"/>
    </location>
</feature>
<keyword evidence="3" id="KW-1185">Reference proteome</keyword>
<comment type="caution">
    <text evidence="2">The sequence shown here is derived from an EMBL/GenBank/DDBJ whole genome shotgun (WGS) entry which is preliminary data.</text>
</comment>
<keyword evidence="1" id="KW-0812">Transmembrane</keyword>